<dbReference type="PANTHER" id="PTHR21301:SF10">
    <property type="entry name" value="REVERSE TRANSCRIPTASE DOMAIN-CONTAINING PROTEIN"/>
    <property type="match status" value="1"/>
</dbReference>
<proteinExistence type="predicted"/>
<evidence type="ECO:0000313" key="3">
    <source>
        <dbReference type="Proteomes" id="UP000075809"/>
    </source>
</evidence>
<dbReference type="AlphaFoldDB" id="A0A151WLK6"/>
<keyword evidence="1" id="KW-0812">Transmembrane</keyword>
<feature type="transmembrane region" description="Helical" evidence="1">
    <location>
        <begin position="205"/>
        <end position="225"/>
    </location>
</feature>
<feature type="transmembrane region" description="Helical" evidence="1">
    <location>
        <begin position="246"/>
        <end position="270"/>
    </location>
</feature>
<accession>A0A151WLK6</accession>
<evidence type="ECO:0000313" key="2">
    <source>
        <dbReference type="EMBL" id="KYQ48744.1"/>
    </source>
</evidence>
<feature type="non-terminal residue" evidence="2">
    <location>
        <position position="1"/>
    </location>
</feature>
<dbReference type="EMBL" id="KQ982959">
    <property type="protein sequence ID" value="KYQ48744.1"/>
    <property type="molecule type" value="Genomic_DNA"/>
</dbReference>
<dbReference type="Proteomes" id="UP000075809">
    <property type="component" value="Unassembled WGS sequence"/>
</dbReference>
<dbReference type="Gene3D" id="3.40.1440.10">
    <property type="entry name" value="GIY-YIG endonuclease"/>
    <property type="match status" value="1"/>
</dbReference>
<evidence type="ECO:0000256" key="1">
    <source>
        <dbReference type="SAM" id="Phobius"/>
    </source>
</evidence>
<gene>
    <name evidence="2" type="ORF">ALC60_12250</name>
</gene>
<keyword evidence="1" id="KW-1133">Transmembrane helix</keyword>
<evidence type="ECO:0008006" key="4">
    <source>
        <dbReference type="Google" id="ProtNLM"/>
    </source>
</evidence>
<keyword evidence="1" id="KW-0472">Membrane</keyword>
<name>A0A151WLK6_9HYME</name>
<sequence>NLSSIPLEVQFLLQLGEKFGLPINRNNKEKTLIEFIKHIENNISGRPKNIINFVRNNSISILNRFYNNFPSLNFIDNYILEWLYVTKKFINDHPNILIRNTDKGNATVVLDKDVYVSKMEEILSDTNTYQLINKDPIKKLIQDLRVLLVEWKCNRFIDEPTYRRLLTTDGIIPRAYGLTKIHKDGNPLRVIVPLVDKLNGTRFDFQYVLASLDVVSLFTNIALAVNGIDRRWDYISTKTNISKEEFIIAVSFILDSTFFIISTTIVFYFRYVDDVILALPSDIIKNLIDAVHIFLNNCYPLSFIFSTIEKKIKFHIHNEHITHNAHVKDKHFTIPYIKSISKSFLPISSMFHCKLVFSIVYKISCDDCEASYVGQTKRKLSTRLHEHISDIRKKTGSSTVITEGVTTN</sequence>
<dbReference type="PANTHER" id="PTHR21301">
    <property type="entry name" value="REVERSE TRANSCRIPTASE"/>
    <property type="match status" value="1"/>
</dbReference>
<keyword evidence="3" id="KW-1185">Reference proteome</keyword>
<protein>
    <recommendedName>
        <fullName evidence="4">GIY-YIG domain-containing protein</fullName>
    </recommendedName>
</protein>
<reference evidence="2 3" key="1">
    <citation type="submission" date="2015-09" db="EMBL/GenBank/DDBJ databases">
        <title>Trachymyrmex zeteki WGS genome.</title>
        <authorList>
            <person name="Nygaard S."/>
            <person name="Hu H."/>
            <person name="Boomsma J."/>
            <person name="Zhang G."/>
        </authorList>
    </citation>
    <scope>NUCLEOTIDE SEQUENCE [LARGE SCALE GENOMIC DNA]</scope>
    <source>
        <strain evidence="2">Tzet28-1</strain>
        <tissue evidence="2">Whole body</tissue>
    </source>
</reference>
<organism evidence="2 3">
    <name type="scientific">Mycetomoellerius zeteki</name>
    <dbReference type="NCBI Taxonomy" id="64791"/>
    <lineage>
        <taxon>Eukaryota</taxon>
        <taxon>Metazoa</taxon>
        <taxon>Ecdysozoa</taxon>
        <taxon>Arthropoda</taxon>
        <taxon>Hexapoda</taxon>
        <taxon>Insecta</taxon>
        <taxon>Pterygota</taxon>
        <taxon>Neoptera</taxon>
        <taxon>Endopterygota</taxon>
        <taxon>Hymenoptera</taxon>
        <taxon>Apocrita</taxon>
        <taxon>Aculeata</taxon>
        <taxon>Formicoidea</taxon>
        <taxon>Formicidae</taxon>
        <taxon>Myrmicinae</taxon>
        <taxon>Mycetomoellerius</taxon>
    </lineage>
</organism>
<dbReference type="InterPro" id="IPR035901">
    <property type="entry name" value="GIY-YIG_endonuc_sf"/>
</dbReference>